<dbReference type="OrthoDB" id="433474at2759"/>
<dbReference type="Pfam" id="PF20434">
    <property type="entry name" value="BD-FAE"/>
    <property type="match status" value="1"/>
</dbReference>
<name>A0A6A6PXZ0_9PEZI</name>
<protein>
    <submittedName>
        <fullName evidence="3">Alpha/Beta hydrolase protein</fullName>
    </submittedName>
</protein>
<accession>A0A6A6PXZ0</accession>
<evidence type="ECO:0000313" key="4">
    <source>
        <dbReference type="Proteomes" id="UP000799767"/>
    </source>
</evidence>
<dbReference type="InterPro" id="IPR029058">
    <property type="entry name" value="AB_hydrolase_fold"/>
</dbReference>
<dbReference type="InterPro" id="IPR050300">
    <property type="entry name" value="GDXG_lipolytic_enzyme"/>
</dbReference>
<dbReference type="Gene3D" id="3.40.50.1820">
    <property type="entry name" value="alpha/beta hydrolase"/>
    <property type="match status" value="1"/>
</dbReference>
<dbReference type="SUPFAM" id="SSF53474">
    <property type="entry name" value="alpha/beta-Hydrolases"/>
    <property type="match status" value="1"/>
</dbReference>
<dbReference type="GeneID" id="54477692"/>
<keyword evidence="1 3" id="KW-0378">Hydrolase</keyword>
<organism evidence="3 4">
    <name type="scientific">Neohortaea acidophila</name>
    <dbReference type="NCBI Taxonomy" id="245834"/>
    <lineage>
        <taxon>Eukaryota</taxon>
        <taxon>Fungi</taxon>
        <taxon>Dikarya</taxon>
        <taxon>Ascomycota</taxon>
        <taxon>Pezizomycotina</taxon>
        <taxon>Dothideomycetes</taxon>
        <taxon>Dothideomycetidae</taxon>
        <taxon>Mycosphaerellales</taxon>
        <taxon>Teratosphaeriaceae</taxon>
        <taxon>Neohortaea</taxon>
    </lineage>
</organism>
<proteinExistence type="predicted"/>
<dbReference type="RefSeq" id="XP_033591451.1">
    <property type="nucleotide sequence ID" value="XM_033736690.1"/>
</dbReference>
<dbReference type="PANTHER" id="PTHR48081">
    <property type="entry name" value="AB HYDROLASE SUPERFAMILY PROTEIN C4A8.06C"/>
    <property type="match status" value="1"/>
</dbReference>
<dbReference type="Proteomes" id="UP000799767">
    <property type="component" value="Unassembled WGS sequence"/>
</dbReference>
<dbReference type="AlphaFoldDB" id="A0A6A6PXZ0"/>
<evidence type="ECO:0000313" key="3">
    <source>
        <dbReference type="EMBL" id="KAF2484882.1"/>
    </source>
</evidence>
<dbReference type="PANTHER" id="PTHR48081:SF33">
    <property type="entry name" value="KYNURENINE FORMAMIDASE"/>
    <property type="match status" value="1"/>
</dbReference>
<reference evidence="3" key="1">
    <citation type="journal article" date="2020" name="Stud. Mycol.">
        <title>101 Dothideomycetes genomes: a test case for predicting lifestyles and emergence of pathogens.</title>
        <authorList>
            <person name="Haridas S."/>
            <person name="Albert R."/>
            <person name="Binder M."/>
            <person name="Bloem J."/>
            <person name="Labutti K."/>
            <person name="Salamov A."/>
            <person name="Andreopoulos B."/>
            <person name="Baker S."/>
            <person name="Barry K."/>
            <person name="Bills G."/>
            <person name="Bluhm B."/>
            <person name="Cannon C."/>
            <person name="Castanera R."/>
            <person name="Culley D."/>
            <person name="Daum C."/>
            <person name="Ezra D."/>
            <person name="Gonzalez J."/>
            <person name="Henrissat B."/>
            <person name="Kuo A."/>
            <person name="Liang C."/>
            <person name="Lipzen A."/>
            <person name="Lutzoni F."/>
            <person name="Magnuson J."/>
            <person name="Mondo S."/>
            <person name="Nolan M."/>
            <person name="Ohm R."/>
            <person name="Pangilinan J."/>
            <person name="Park H.-J."/>
            <person name="Ramirez L."/>
            <person name="Alfaro M."/>
            <person name="Sun H."/>
            <person name="Tritt A."/>
            <person name="Yoshinaga Y."/>
            <person name="Zwiers L.-H."/>
            <person name="Turgeon B."/>
            <person name="Goodwin S."/>
            <person name="Spatafora J."/>
            <person name="Crous P."/>
            <person name="Grigoriev I."/>
        </authorList>
    </citation>
    <scope>NUCLEOTIDE SEQUENCE</scope>
    <source>
        <strain evidence="3">CBS 113389</strain>
    </source>
</reference>
<gene>
    <name evidence="3" type="ORF">BDY17DRAFT_321776</name>
</gene>
<dbReference type="InterPro" id="IPR049492">
    <property type="entry name" value="BD-FAE-like_dom"/>
</dbReference>
<sequence length="318" mass="34911">MDRLPQLGTAISDVVMPTYQTYAPLLLRQEEAIRSTKCTTFAYGPHPRQQLDIYSPPANSTPVTGNRHSLLVFLYGGGFVRGDKSNKDFCGGLVYANLGHYFSQNLGFHVAIVDYRLISHDAKFPSGGEDLALALEWLVPHFSGSSNEPLDLFLMGNSAGAVHTSTYLLAEQFAARRQKLLGAANLHGVILVGAPYHFEQAVASRKEILQAYYGDRLSQDCPFGLLKQAKQTGSIEDLGKVEVLVMTATLDPEDEIVKPGRDFVKEWRSTTSVQSKLHVNTIEGHNHISPVLGLGTGLPAEEAWGRDVVEFIAQTQKK</sequence>
<evidence type="ECO:0000259" key="2">
    <source>
        <dbReference type="Pfam" id="PF20434"/>
    </source>
</evidence>
<dbReference type="EMBL" id="MU001633">
    <property type="protein sequence ID" value="KAF2484882.1"/>
    <property type="molecule type" value="Genomic_DNA"/>
</dbReference>
<dbReference type="GO" id="GO:0016787">
    <property type="term" value="F:hydrolase activity"/>
    <property type="evidence" value="ECO:0007669"/>
    <property type="project" value="UniProtKB-KW"/>
</dbReference>
<keyword evidence="4" id="KW-1185">Reference proteome</keyword>
<feature type="domain" description="BD-FAE-like" evidence="2">
    <location>
        <begin position="51"/>
        <end position="161"/>
    </location>
</feature>
<evidence type="ECO:0000256" key="1">
    <source>
        <dbReference type="ARBA" id="ARBA00022801"/>
    </source>
</evidence>